<feature type="non-terminal residue" evidence="1">
    <location>
        <position position="1"/>
    </location>
</feature>
<proteinExistence type="predicted"/>
<organism evidence="1 2">
    <name type="scientific">Trifolium medium</name>
    <dbReference type="NCBI Taxonomy" id="97028"/>
    <lineage>
        <taxon>Eukaryota</taxon>
        <taxon>Viridiplantae</taxon>
        <taxon>Streptophyta</taxon>
        <taxon>Embryophyta</taxon>
        <taxon>Tracheophyta</taxon>
        <taxon>Spermatophyta</taxon>
        <taxon>Magnoliopsida</taxon>
        <taxon>eudicotyledons</taxon>
        <taxon>Gunneridae</taxon>
        <taxon>Pentapetalae</taxon>
        <taxon>rosids</taxon>
        <taxon>fabids</taxon>
        <taxon>Fabales</taxon>
        <taxon>Fabaceae</taxon>
        <taxon>Papilionoideae</taxon>
        <taxon>50 kb inversion clade</taxon>
        <taxon>NPAAA clade</taxon>
        <taxon>Hologalegina</taxon>
        <taxon>IRL clade</taxon>
        <taxon>Trifolieae</taxon>
        <taxon>Trifolium</taxon>
    </lineage>
</organism>
<name>A0A392S8U5_9FABA</name>
<accession>A0A392S8U5</accession>
<protein>
    <submittedName>
        <fullName evidence="1">Uncharacterized protein</fullName>
    </submittedName>
</protein>
<evidence type="ECO:0000313" key="2">
    <source>
        <dbReference type="Proteomes" id="UP000265520"/>
    </source>
</evidence>
<sequence>EPVVLADLLLREDGVVFGYNDLEDFPLDAGQLDMNIDQDYFNWEVKITKSMATGRNVLVSFLAIN</sequence>
<reference evidence="1 2" key="1">
    <citation type="journal article" date="2018" name="Front. Plant Sci.">
        <title>Red Clover (Trifolium pratense) and Zigzag Clover (T. medium) - A Picture of Genomic Similarities and Differences.</title>
        <authorList>
            <person name="Dluhosova J."/>
            <person name="Istvanek J."/>
            <person name="Nedelnik J."/>
            <person name="Repkova J."/>
        </authorList>
    </citation>
    <scope>NUCLEOTIDE SEQUENCE [LARGE SCALE GENOMIC DNA]</scope>
    <source>
        <strain evidence="2">cv. 10/8</strain>
        <tissue evidence="1">Leaf</tissue>
    </source>
</reference>
<comment type="caution">
    <text evidence="1">The sequence shown here is derived from an EMBL/GenBank/DDBJ whole genome shotgun (WGS) entry which is preliminary data.</text>
</comment>
<dbReference type="AlphaFoldDB" id="A0A392S8U5"/>
<dbReference type="Proteomes" id="UP000265520">
    <property type="component" value="Unassembled WGS sequence"/>
</dbReference>
<dbReference type="EMBL" id="LXQA010341792">
    <property type="protein sequence ID" value="MCI45268.1"/>
    <property type="molecule type" value="Genomic_DNA"/>
</dbReference>
<keyword evidence="2" id="KW-1185">Reference proteome</keyword>
<evidence type="ECO:0000313" key="1">
    <source>
        <dbReference type="EMBL" id="MCI45268.1"/>
    </source>
</evidence>